<feature type="signal peptide" evidence="2">
    <location>
        <begin position="1"/>
        <end position="20"/>
    </location>
</feature>
<keyword evidence="1" id="KW-1133">Transmembrane helix</keyword>
<feature type="chain" id="PRO_5038535998" evidence="2">
    <location>
        <begin position="21"/>
        <end position="402"/>
    </location>
</feature>
<evidence type="ECO:0000256" key="1">
    <source>
        <dbReference type="SAM" id="Phobius"/>
    </source>
</evidence>
<dbReference type="EMBL" id="SMLB01000008">
    <property type="protein sequence ID" value="TDD70697.1"/>
    <property type="molecule type" value="Genomic_DNA"/>
</dbReference>
<dbReference type="RefSeq" id="WP_132102714.1">
    <property type="nucleotide sequence ID" value="NZ_SMLB01000008.1"/>
</dbReference>
<gene>
    <name evidence="3" type="ORF">E1262_08585</name>
</gene>
<evidence type="ECO:0000256" key="2">
    <source>
        <dbReference type="SAM" id="SignalP"/>
    </source>
</evidence>
<evidence type="ECO:0000313" key="3">
    <source>
        <dbReference type="EMBL" id="TDD70697.1"/>
    </source>
</evidence>
<keyword evidence="4" id="KW-1185">Reference proteome</keyword>
<keyword evidence="2" id="KW-0732">Signal</keyword>
<protein>
    <submittedName>
        <fullName evidence="3">Uncharacterized protein</fullName>
    </submittedName>
</protein>
<accession>A0A4V2YSU6</accession>
<sequence>MPLLPSLTAAALLLGAPAAADDEHADTVAEIVEQLRTDPILVQPSMGMGDSERAHDVLTAAAAGLDLPVYVVLADTPADMAGTDSVAEQAAALFRAELGDGLYHVEFREGISYTQSWGDDELDDAYLAPVTHAIERAESNAPGEYPRASALFEAVLTLRWAAAPAEALPDDVVDEYAAQPWAILPESDHDRADAAAGRRVALIATVFGVLVAGTIITLVVARAEPVGRGVVKRRRPAYTPVPGDIADIARRRLDEARRRLAGLPAARLTSPAGSAAADAVEAGDRVLETGDPLDAVGATVLAAVAVREVERAGSPKRPPYRPCFVNPLHGEAQRTVRVDGSSIDAPVCRDCARAQGRFLAVNRRWRGWAPYAETSTVWARTGFGALVGDLAAQVLDDRSARR</sequence>
<reference evidence="3 4" key="1">
    <citation type="submission" date="2019-02" db="EMBL/GenBank/DDBJ databases">
        <title>Draft genome sequences of novel Actinobacteria.</title>
        <authorList>
            <person name="Sahin N."/>
            <person name="Ay H."/>
            <person name="Saygin H."/>
        </authorList>
    </citation>
    <scope>NUCLEOTIDE SEQUENCE [LARGE SCALE GENOMIC DNA]</scope>
    <source>
        <strain evidence="3 4">8K307</strain>
    </source>
</reference>
<proteinExistence type="predicted"/>
<feature type="transmembrane region" description="Helical" evidence="1">
    <location>
        <begin position="200"/>
        <end position="223"/>
    </location>
</feature>
<keyword evidence="1" id="KW-0472">Membrane</keyword>
<organism evidence="3 4">
    <name type="scientific">Jiangella aurantiaca</name>
    <dbReference type="NCBI Taxonomy" id="2530373"/>
    <lineage>
        <taxon>Bacteria</taxon>
        <taxon>Bacillati</taxon>
        <taxon>Actinomycetota</taxon>
        <taxon>Actinomycetes</taxon>
        <taxon>Jiangellales</taxon>
        <taxon>Jiangellaceae</taxon>
        <taxon>Jiangella</taxon>
    </lineage>
</organism>
<dbReference type="OrthoDB" id="3867729at2"/>
<keyword evidence="1" id="KW-0812">Transmembrane</keyword>
<comment type="caution">
    <text evidence="3">The sequence shown here is derived from an EMBL/GenBank/DDBJ whole genome shotgun (WGS) entry which is preliminary data.</text>
</comment>
<dbReference type="AlphaFoldDB" id="A0A4V2YSU6"/>
<name>A0A4V2YSU6_9ACTN</name>
<evidence type="ECO:0000313" key="4">
    <source>
        <dbReference type="Proteomes" id="UP000295217"/>
    </source>
</evidence>
<dbReference type="Proteomes" id="UP000295217">
    <property type="component" value="Unassembled WGS sequence"/>
</dbReference>